<accession>A0A545SMR1</accession>
<dbReference type="EMBL" id="VICH01000011">
    <property type="protein sequence ID" value="TQV66278.1"/>
    <property type="molecule type" value="Genomic_DNA"/>
</dbReference>
<dbReference type="Proteomes" id="UP000315816">
    <property type="component" value="Unassembled WGS sequence"/>
</dbReference>
<evidence type="ECO:0000313" key="2">
    <source>
        <dbReference type="EMBL" id="TQV66278.1"/>
    </source>
</evidence>
<organism evidence="2 3">
    <name type="scientific">Aliiroseovarius halocynthiae</name>
    <dbReference type="NCBI Taxonomy" id="985055"/>
    <lineage>
        <taxon>Bacteria</taxon>
        <taxon>Pseudomonadati</taxon>
        <taxon>Pseudomonadota</taxon>
        <taxon>Alphaproteobacteria</taxon>
        <taxon>Rhodobacterales</taxon>
        <taxon>Paracoccaceae</taxon>
        <taxon>Aliiroseovarius</taxon>
    </lineage>
</organism>
<sequence length="164" mass="17958">MPSITHAQEAAEVTLVKQVFAQLQPKSIRWNREYCGYIGYDADGALVASRPAPGKRDSCLPDDPENLVTILSSYHTHGAFTTDYANEVPSGNDMEGDEAEGIDGWVATPGGRLWYIDTEDMVTTQICGIGCLPMDTEFVPGDMGYVAGSYHYDELVKKLEEGDE</sequence>
<name>A0A545SMR1_9RHOB</name>
<proteinExistence type="predicted"/>
<gene>
    <name evidence="2" type="ORF">FIL88_14340</name>
</gene>
<comment type="caution">
    <text evidence="2">The sequence shown here is derived from an EMBL/GenBank/DDBJ whole genome shotgun (WGS) entry which is preliminary data.</text>
</comment>
<dbReference type="OrthoDB" id="7850904at2"/>
<dbReference type="Pfam" id="PF14220">
    <property type="entry name" value="DUF4329"/>
    <property type="match status" value="1"/>
</dbReference>
<dbReference type="AlphaFoldDB" id="A0A545SMR1"/>
<evidence type="ECO:0000313" key="3">
    <source>
        <dbReference type="Proteomes" id="UP000315816"/>
    </source>
</evidence>
<feature type="domain" description="DUF4329" evidence="1">
    <location>
        <begin position="16"/>
        <end position="128"/>
    </location>
</feature>
<evidence type="ECO:0000259" key="1">
    <source>
        <dbReference type="Pfam" id="PF14220"/>
    </source>
</evidence>
<protein>
    <submittedName>
        <fullName evidence="2">DUF4329 domain-containing protein</fullName>
    </submittedName>
</protein>
<reference evidence="2 3" key="1">
    <citation type="submission" date="2019-06" db="EMBL/GenBank/DDBJ databases">
        <title>A novel species of marine bacteria.</title>
        <authorList>
            <person name="Wang Y."/>
        </authorList>
    </citation>
    <scope>NUCLEOTIDE SEQUENCE [LARGE SCALE GENOMIC DNA]</scope>
    <source>
        <strain evidence="2 3">MA1-10</strain>
    </source>
</reference>
<keyword evidence="3" id="KW-1185">Reference proteome</keyword>
<dbReference type="InterPro" id="IPR025479">
    <property type="entry name" value="DUF4329"/>
</dbReference>